<accession>A0ABU2DT11</accession>
<protein>
    <submittedName>
        <fullName evidence="1">LuxR family transcriptional regulator</fullName>
    </submittedName>
</protein>
<reference evidence="1 2" key="1">
    <citation type="submission" date="2023-09" db="EMBL/GenBank/DDBJ databases">
        <title>Description of three actinobacteria isolated from air of manufacturing shop in a pharmaceutical factory.</title>
        <authorList>
            <person name="Zhang D.-F."/>
        </authorList>
    </citation>
    <scope>NUCLEOTIDE SEQUENCE [LARGE SCALE GENOMIC DNA]</scope>
    <source>
        <strain evidence="1 2">LY-0111</strain>
    </source>
</reference>
<dbReference type="RefSeq" id="WP_310548628.1">
    <property type="nucleotide sequence ID" value="NZ_JAVKGR010000009.1"/>
</dbReference>
<proteinExistence type="predicted"/>
<dbReference type="PANTHER" id="PTHR37694:SF1">
    <property type="entry name" value="SLR8022 PROTEIN"/>
    <property type="match status" value="1"/>
</dbReference>
<dbReference type="InterPro" id="IPR014710">
    <property type="entry name" value="RmlC-like_jellyroll"/>
</dbReference>
<keyword evidence="2" id="KW-1185">Reference proteome</keyword>
<dbReference type="PANTHER" id="PTHR37694">
    <property type="entry name" value="SLR8022 PROTEIN"/>
    <property type="match status" value="1"/>
</dbReference>
<evidence type="ECO:0000313" key="2">
    <source>
        <dbReference type="Proteomes" id="UP001251870"/>
    </source>
</evidence>
<comment type="caution">
    <text evidence="1">The sequence shown here is derived from an EMBL/GenBank/DDBJ whole genome shotgun (WGS) entry which is preliminary data.</text>
</comment>
<dbReference type="SUPFAM" id="SSF51182">
    <property type="entry name" value="RmlC-like cupins"/>
    <property type="match status" value="1"/>
</dbReference>
<gene>
    <name evidence="1" type="ORF">RIL96_08690</name>
</gene>
<name>A0ABU2DT11_9MICC</name>
<dbReference type="Gene3D" id="2.60.120.10">
    <property type="entry name" value="Jelly Rolls"/>
    <property type="match status" value="1"/>
</dbReference>
<dbReference type="EMBL" id="JAVKGR010000009">
    <property type="protein sequence ID" value="MDR8019638.1"/>
    <property type="molecule type" value="Genomic_DNA"/>
</dbReference>
<dbReference type="InterPro" id="IPR011051">
    <property type="entry name" value="RmlC_Cupin_sf"/>
</dbReference>
<evidence type="ECO:0000313" key="1">
    <source>
        <dbReference type="EMBL" id="MDR8019638.1"/>
    </source>
</evidence>
<dbReference type="Proteomes" id="UP001251870">
    <property type="component" value="Unassembled WGS sequence"/>
</dbReference>
<organism evidence="1 2">
    <name type="scientific">Nesterenkonia aerolata</name>
    <dbReference type="NCBI Taxonomy" id="3074079"/>
    <lineage>
        <taxon>Bacteria</taxon>
        <taxon>Bacillati</taxon>
        <taxon>Actinomycetota</taxon>
        <taxon>Actinomycetes</taxon>
        <taxon>Micrococcales</taxon>
        <taxon>Micrococcaceae</taxon>
        <taxon>Nesterenkonia</taxon>
    </lineage>
</organism>
<sequence length="113" mass="12388">MAEQTPQTTNLITLGEELLVQARESRHGRAARSVRGGEVAMRQSLLALTADSELAEHDAPEDAILYVLIGDLRIITADHEWELTTGDVVPIPQARHAVQADTDAVFLLTVLHR</sequence>